<evidence type="ECO:0000256" key="5">
    <source>
        <dbReference type="SAM" id="MobiDB-lite"/>
    </source>
</evidence>
<gene>
    <name evidence="7" type="ORF">F0Q34_10385</name>
</gene>
<dbReference type="CDD" id="cd10917">
    <property type="entry name" value="CE4_NodB_like_6s_7s"/>
    <property type="match status" value="1"/>
</dbReference>
<reference evidence="7 8" key="1">
    <citation type="journal article" date="2015" name="Int. J. Syst. Evol. Microbiol.">
        <title>Roseomonas oryzae sp. nov., isolated from paddy rhizosphere soil.</title>
        <authorList>
            <person name="Ramaprasad E.V."/>
            <person name="Sasikala Ch."/>
            <person name="Ramana Ch.V."/>
        </authorList>
    </citation>
    <scope>NUCLEOTIDE SEQUENCE [LARGE SCALE GENOMIC DNA]</scope>
    <source>
        <strain evidence="7 8">KCTC 42542</strain>
    </source>
</reference>
<dbReference type="PROSITE" id="PS51257">
    <property type="entry name" value="PROKAR_LIPOPROTEIN"/>
    <property type="match status" value="1"/>
</dbReference>
<dbReference type="InterPro" id="IPR050248">
    <property type="entry name" value="Polysacc_deacetylase_ArnD"/>
</dbReference>
<comment type="caution">
    <text evidence="7">The sequence shown here is derived from an EMBL/GenBank/DDBJ whole genome shotgun (WGS) entry which is preliminary data.</text>
</comment>
<dbReference type="Gene3D" id="3.20.20.370">
    <property type="entry name" value="Glycoside hydrolase/deacetylase"/>
    <property type="match status" value="1"/>
</dbReference>
<evidence type="ECO:0000256" key="3">
    <source>
        <dbReference type="ARBA" id="ARBA00020071"/>
    </source>
</evidence>
<dbReference type="GO" id="GO:0005975">
    <property type="term" value="P:carbohydrate metabolic process"/>
    <property type="evidence" value="ECO:0007669"/>
    <property type="project" value="InterPro"/>
</dbReference>
<dbReference type="Proteomes" id="UP000322110">
    <property type="component" value="Unassembled WGS sequence"/>
</dbReference>
<dbReference type="PANTHER" id="PTHR10587:SF137">
    <property type="entry name" value="4-DEOXY-4-FORMAMIDO-L-ARABINOSE-PHOSPHOUNDECAPRENOL DEFORMYLASE ARND-RELATED"/>
    <property type="match status" value="1"/>
</dbReference>
<evidence type="ECO:0000256" key="4">
    <source>
        <dbReference type="ARBA" id="ARBA00032976"/>
    </source>
</evidence>
<dbReference type="Pfam" id="PF01522">
    <property type="entry name" value="Polysacc_deac_1"/>
    <property type="match status" value="1"/>
</dbReference>
<dbReference type="AlphaFoldDB" id="A0A5B2TGB7"/>
<name>A0A5B2TGB7_9PROT</name>
<dbReference type="EMBL" id="VUKA01000004">
    <property type="protein sequence ID" value="KAA2213045.1"/>
    <property type="molecule type" value="Genomic_DNA"/>
</dbReference>
<organism evidence="7 8">
    <name type="scientific">Teichococcus oryzae</name>
    <dbReference type="NCBI Taxonomy" id="1608942"/>
    <lineage>
        <taxon>Bacteria</taxon>
        <taxon>Pseudomonadati</taxon>
        <taxon>Pseudomonadota</taxon>
        <taxon>Alphaproteobacteria</taxon>
        <taxon>Acetobacterales</taxon>
        <taxon>Roseomonadaceae</taxon>
        <taxon>Roseomonas</taxon>
    </lineage>
</organism>
<comment type="similarity">
    <text evidence="2">Belongs to the polysaccharide deacetylase family.</text>
</comment>
<dbReference type="PANTHER" id="PTHR10587">
    <property type="entry name" value="GLYCOSYL TRANSFERASE-RELATED"/>
    <property type="match status" value="1"/>
</dbReference>
<evidence type="ECO:0000313" key="8">
    <source>
        <dbReference type="Proteomes" id="UP000322110"/>
    </source>
</evidence>
<dbReference type="OrthoDB" id="9784220at2"/>
<dbReference type="SUPFAM" id="SSF88713">
    <property type="entry name" value="Glycoside hydrolase/deacetylase"/>
    <property type="match status" value="1"/>
</dbReference>
<keyword evidence="8" id="KW-1185">Reference proteome</keyword>
<evidence type="ECO:0000256" key="2">
    <source>
        <dbReference type="ARBA" id="ARBA00010973"/>
    </source>
</evidence>
<dbReference type="PROSITE" id="PS51677">
    <property type="entry name" value="NODB"/>
    <property type="match status" value="1"/>
</dbReference>
<comment type="function">
    <text evidence="1">Is involved in generating a small heat-stable compound (Nod), an acylated oligomer of N-acetylglucosamine, that stimulates mitosis in various plant protoplasts.</text>
</comment>
<accession>A0A5B2TGB7</accession>
<evidence type="ECO:0000259" key="6">
    <source>
        <dbReference type="PROSITE" id="PS51677"/>
    </source>
</evidence>
<evidence type="ECO:0000256" key="1">
    <source>
        <dbReference type="ARBA" id="ARBA00003236"/>
    </source>
</evidence>
<dbReference type="GO" id="GO:0016810">
    <property type="term" value="F:hydrolase activity, acting on carbon-nitrogen (but not peptide) bonds"/>
    <property type="evidence" value="ECO:0007669"/>
    <property type="project" value="InterPro"/>
</dbReference>
<sequence length="290" mass="30315">MSRGGAPRPWRPSPLIRASFWLHGGAGCGLALAPQLWPWWLGGLAANHAVLTVAGMVPRSSLLGPNLVRLPPGPPRVALTFDDGPDPEVTPRVLDLLDAAGARASFFLIGNRAARHPALVRQILRQGHSVENHTHTHPLHFAALGPAGMRRQVMSAQAAITDAGGAPRFFRPPAGLRSPFLDPVLAGAGLLLANWSRRGADGAIGDAGRILRRLSPPRAGEILLLHDGNSRPGADGRPVVLDVLPVLLARLRAAGISCRSLPQALSEPGAAWPEAATAAESPTTTADASP</sequence>
<protein>
    <recommendedName>
        <fullName evidence="3">Chitooligosaccharide deacetylase</fullName>
    </recommendedName>
    <alternativeName>
        <fullName evidence="4">Nodulation protein B</fullName>
    </alternativeName>
</protein>
<evidence type="ECO:0000313" key="7">
    <source>
        <dbReference type="EMBL" id="KAA2213045.1"/>
    </source>
</evidence>
<proteinExistence type="inferred from homology"/>
<feature type="domain" description="NodB homology" evidence="6">
    <location>
        <begin position="75"/>
        <end position="290"/>
    </location>
</feature>
<dbReference type="InterPro" id="IPR011330">
    <property type="entry name" value="Glyco_hydro/deAcase_b/a-brl"/>
</dbReference>
<dbReference type="InterPro" id="IPR002509">
    <property type="entry name" value="NODB_dom"/>
</dbReference>
<feature type="region of interest" description="Disordered" evidence="5">
    <location>
        <begin position="269"/>
        <end position="290"/>
    </location>
</feature>